<dbReference type="InterPro" id="IPR029057">
    <property type="entry name" value="PRTase-like"/>
</dbReference>
<evidence type="ECO:0000313" key="2">
    <source>
        <dbReference type="EMBL" id="MCS5737063.1"/>
    </source>
</evidence>
<dbReference type="SUPFAM" id="SSF53271">
    <property type="entry name" value="PRTase-like"/>
    <property type="match status" value="1"/>
</dbReference>
<reference evidence="2" key="1">
    <citation type="submission" date="2022-08" db="EMBL/GenBank/DDBJ databases">
        <authorList>
            <person name="Deng Y."/>
            <person name="Han X.-F."/>
            <person name="Zhang Y.-Q."/>
        </authorList>
    </citation>
    <scope>NUCLEOTIDE SEQUENCE</scope>
    <source>
        <strain evidence="2">CPCC 203386</strain>
    </source>
</reference>
<dbReference type="Gene3D" id="3.40.50.2020">
    <property type="match status" value="1"/>
</dbReference>
<dbReference type="Proteomes" id="UP001165586">
    <property type="component" value="Unassembled WGS sequence"/>
</dbReference>
<dbReference type="EMBL" id="JANLCJ010000381">
    <property type="protein sequence ID" value="MCS5737063.1"/>
    <property type="molecule type" value="Genomic_DNA"/>
</dbReference>
<feature type="non-terminal residue" evidence="2">
    <location>
        <position position="147"/>
    </location>
</feature>
<keyword evidence="3" id="KW-1185">Reference proteome</keyword>
<dbReference type="Pfam" id="PF13793">
    <property type="entry name" value="Pribosyltran_N"/>
    <property type="match status" value="1"/>
</dbReference>
<proteinExistence type="predicted"/>
<gene>
    <name evidence="2" type="ORF">N1032_25375</name>
</gene>
<organism evidence="2 3">
    <name type="scientific">Herbiconiux daphne</name>
    <dbReference type="NCBI Taxonomy" id="2970914"/>
    <lineage>
        <taxon>Bacteria</taxon>
        <taxon>Bacillati</taxon>
        <taxon>Actinomycetota</taxon>
        <taxon>Actinomycetes</taxon>
        <taxon>Micrococcales</taxon>
        <taxon>Microbacteriaceae</taxon>
        <taxon>Herbiconiux</taxon>
    </lineage>
</organism>
<sequence>MITLQINGVPVRLNWTTFPDTARGASISGALPTNPVDATIFARPDFKKGVNEMLFDIGMVVNILRNINNRIYIKLLMPYIPYARQDRNMVGHDAFTLKVFAAMLNSYNLDSVVVVDPHSDVSTGLINNVKIITQADVIGTNPIAEVL</sequence>
<name>A0ABT2HAY4_9MICO</name>
<protein>
    <submittedName>
        <fullName evidence="2">Ribose-phosphate pyrophosphokinase-like domain-containing protein</fullName>
    </submittedName>
</protein>
<dbReference type="RefSeq" id="WP_259543367.1">
    <property type="nucleotide sequence ID" value="NZ_JANLCJ010000381.1"/>
</dbReference>
<evidence type="ECO:0000259" key="1">
    <source>
        <dbReference type="Pfam" id="PF13793"/>
    </source>
</evidence>
<comment type="caution">
    <text evidence="2">The sequence shown here is derived from an EMBL/GenBank/DDBJ whole genome shotgun (WGS) entry which is preliminary data.</text>
</comment>
<dbReference type="InterPro" id="IPR029099">
    <property type="entry name" value="Pribosyltran_N"/>
</dbReference>
<accession>A0ABT2HAY4</accession>
<evidence type="ECO:0000313" key="3">
    <source>
        <dbReference type="Proteomes" id="UP001165586"/>
    </source>
</evidence>
<feature type="domain" description="Ribose-phosphate pyrophosphokinase N-terminal" evidence="1">
    <location>
        <begin position="38"/>
        <end position="106"/>
    </location>
</feature>